<keyword evidence="5 15" id="KW-0808">Transferase</keyword>
<dbReference type="EC" id="2.7.6.3" evidence="3"/>
<keyword evidence="6" id="KW-0547">Nucleotide-binding</keyword>
<evidence type="ECO:0000256" key="7">
    <source>
        <dbReference type="ARBA" id="ARBA00022777"/>
    </source>
</evidence>
<evidence type="ECO:0000256" key="10">
    <source>
        <dbReference type="ARBA" id="ARBA00029409"/>
    </source>
</evidence>
<evidence type="ECO:0000256" key="1">
    <source>
        <dbReference type="ARBA" id="ARBA00005051"/>
    </source>
</evidence>
<dbReference type="CDD" id="cd00483">
    <property type="entry name" value="HPPK"/>
    <property type="match status" value="1"/>
</dbReference>
<dbReference type="EMBL" id="LN907858">
    <property type="protein sequence ID" value="CUU40982.1"/>
    <property type="molecule type" value="Genomic_DNA"/>
</dbReference>
<dbReference type="PANTHER" id="PTHR43071:SF1">
    <property type="entry name" value="2-AMINO-4-HYDROXY-6-HYDROXYMETHYLDIHYDROPTERIDINE PYROPHOSPHOKINASE"/>
    <property type="match status" value="1"/>
</dbReference>
<keyword evidence="8" id="KW-0067">ATP-binding</keyword>
<dbReference type="AlphaFoldDB" id="A0A0S4PYX9"/>
<evidence type="ECO:0000256" key="6">
    <source>
        <dbReference type="ARBA" id="ARBA00022741"/>
    </source>
</evidence>
<dbReference type="GO" id="GO:0005524">
    <property type="term" value="F:ATP binding"/>
    <property type="evidence" value="ECO:0007669"/>
    <property type="project" value="UniProtKB-KW"/>
</dbReference>
<dbReference type="RefSeq" id="WP_231944791.1">
    <property type="nucleotide sequence ID" value="NZ_CAJTQN010000001.1"/>
</dbReference>
<protein>
    <recommendedName>
        <fullName evidence="4">2-amino-4-hydroxy-6-hydroxymethyldihydropteridine pyrophosphokinase</fullName>
        <ecNumber evidence="3">2.7.6.3</ecNumber>
    </recommendedName>
    <alternativeName>
        <fullName evidence="11">6-hydroxymethyl-7,8-dihydropterin pyrophosphokinase</fullName>
    </alternativeName>
    <alternativeName>
        <fullName evidence="12">7,8-dihydro-6-hydroxymethylpterin-pyrophosphokinase</fullName>
    </alternativeName>
</protein>
<evidence type="ECO:0000256" key="11">
    <source>
        <dbReference type="ARBA" id="ARBA00029766"/>
    </source>
</evidence>
<dbReference type="InterPro" id="IPR035907">
    <property type="entry name" value="Hppk_sf"/>
</dbReference>
<evidence type="ECO:0000256" key="5">
    <source>
        <dbReference type="ARBA" id="ARBA00022679"/>
    </source>
</evidence>
<dbReference type="Gene3D" id="3.30.70.560">
    <property type="entry name" value="7,8-Dihydro-6-hydroxymethylpterin-pyrophosphokinase HPPK"/>
    <property type="match status" value="1"/>
</dbReference>
<feature type="region of interest" description="Disordered" evidence="13">
    <location>
        <begin position="1"/>
        <end position="23"/>
    </location>
</feature>
<dbReference type="Proteomes" id="UP000064525">
    <property type="component" value="Chromosome I"/>
</dbReference>
<comment type="pathway">
    <text evidence="1">Cofactor biosynthesis; tetrahydrofolate biosynthesis; 2-amino-4-hydroxy-6-hydroxymethyl-7,8-dihydropteridine diphosphate from 7,8-dihydroneopterin triphosphate: step 4/4.</text>
</comment>
<feature type="compositionally biased region" description="Basic and acidic residues" evidence="13">
    <location>
        <begin position="1"/>
        <end position="11"/>
    </location>
</feature>
<accession>A0A0S4PYX9</accession>
<evidence type="ECO:0000259" key="14">
    <source>
        <dbReference type="PROSITE" id="PS00794"/>
    </source>
</evidence>
<comment type="function">
    <text evidence="10">Catalyzes the transfer of pyrophosphate from adenosine triphosphate (ATP) to 6-hydroxymethyl-7,8-dihydropterin, an enzymatic step in folate biosynthesis pathway.</text>
</comment>
<evidence type="ECO:0000256" key="13">
    <source>
        <dbReference type="SAM" id="MobiDB-lite"/>
    </source>
</evidence>
<evidence type="ECO:0000313" key="16">
    <source>
        <dbReference type="Proteomes" id="UP000064525"/>
    </source>
</evidence>
<dbReference type="PROSITE" id="PS00794">
    <property type="entry name" value="HPPK"/>
    <property type="match status" value="1"/>
</dbReference>
<dbReference type="NCBIfam" id="TIGR01498">
    <property type="entry name" value="folK"/>
    <property type="match status" value="1"/>
</dbReference>
<feature type="domain" description="7,8-dihydro-6-hydroxymethylpterin-pyrophosphokinase" evidence="14">
    <location>
        <begin position="180"/>
        <end position="191"/>
    </location>
</feature>
<name>A0A0S4PYX9_9HELI</name>
<evidence type="ECO:0000256" key="3">
    <source>
        <dbReference type="ARBA" id="ARBA00013253"/>
    </source>
</evidence>
<dbReference type="PATRIC" id="fig|76936.10.peg.2049"/>
<evidence type="ECO:0000256" key="12">
    <source>
        <dbReference type="ARBA" id="ARBA00033413"/>
    </source>
</evidence>
<dbReference type="InterPro" id="IPR000550">
    <property type="entry name" value="Hppk"/>
</dbReference>
<dbReference type="GO" id="GO:0016301">
    <property type="term" value="F:kinase activity"/>
    <property type="evidence" value="ECO:0007669"/>
    <property type="project" value="UniProtKB-KW"/>
</dbReference>
<evidence type="ECO:0000256" key="2">
    <source>
        <dbReference type="ARBA" id="ARBA00005810"/>
    </source>
</evidence>
<evidence type="ECO:0000256" key="4">
    <source>
        <dbReference type="ARBA" id="ARBA00016218"/>
    </source>
</evidence>
<gene>
    <name evidence="15" type="ORF">BN2458_PEG2099</name>
</gene>
<dbReference type="UniPathway" id="UPA00077">
    <property type="reaction ID" value="UER00155"/>
</dbReference>
<dbReference type="GO" id="GO:0046654">
    <property type="term" value="P:tetrahydrofolate biosynthetic process"/>
    <property type="evidence" value="ECO:0007669"/>
    <property type="project" value="UniProtKB-UniPathway"/>
</dbReference>
<dbReference type="SUPFAM" id="SSF55083">
    <property type="entry name" value="6-hydroxymethyl-7,8-dihydropterin pyrophosphokinase, HPPK"/>
    <property type="match status" value="1"/>
</dbReference>
<dbReference type="Pfam" id="PF01288">
    <property type="entry name" value="HPPK"/>
    <property type="match status" value="1"/>
</dbReference>
<sequence length="227" mass="26185">MEEKEAMASEHTHKRIFSSLGDRRTSESAKSMCGDADKANKYVGCVNNRRGGDRISHRSACIISSKHYPYTTVRFYNASSTHHKQWRNEFILSLGSNMPKNKCDSIAILELLFIRFNANKRIEILATSPIWRNPPFGFKAQNDFYNAIMICGSNMGLGEVYRLIFYSERYFGRGRKRTFKNAPRTLDVDLVCFNSLRVKLPRLQIPHSGYFARPSIMLPLSFIKRLQ</sequence>
<keyword evidence="7 15" id="KW-0418">Kinase</keyword>
<dbReference type="GO" id="GO:0003848">
    <property type="term" value="F:2-amino-4-hydroxy-6-hydroxymethyldihydropteridine diphosphokinase activity"/>
    <property type="evidence" value="ECO:0007669"/>
    <property type="project" value="UniProtKB-EC"/>
</dbReference>
<evidence type="ECO:0000313" key="15">
    <source>
        <dbReference type="EMBL" id="CUU40982.1"/>
    </source>
</evidence>
<organism evidence="15 16">
    <name type="scientific">Helicobacter typhlonius</name>
    <dbReference type="NCBI Taxonomy" id="76936"/>
    <lineage>
        <taxon>Bacteria</taxon>
        <taxon>Pseudomonadati</taxon>
        <taxon>Campylobacterota</taxon>
        <taxon>Epsilonproteobacteria</taxon>
        <taxon>Campylobacterales</taxon>
        <taxon>Helicobacteraceae</taxon>
        <taxon>Helicobacter</taxon>
    </lineage>
</organism>
<dbReference type="GeneID" id="78152196"/>
<evidence type="ECO:0000256" key="8">
    <source>
        <dbReference type="ARBA" id="ARBA00022840"/>
    </source>
</evidence>
<comment type="similarity">
    <text evidence="2">Belongs to the HPPK family.</text>
</comment>
<dbReference type="KEGG" id="hty:BN2458_PEG2099"/>
<dbReference type="GO" id="GO:0046656">
    <property type="term" value="P:folic acid biosynthetic process"/>
    <property type="evidence" value="ECO:0007669"/>
    <property type="project" value="UniProtKB-KW"/>
</dbReference>
<proteinExistence type="inferred from homology"/>
<reference evidence="16" key="1">
    <citation type="submission" date="2015-11" db="EMBL/GenBank/DDBJ databases">
        <authorList>
            <person name="Anvar S.Y."/>
        </authorList>
    </citation>
    <scope>NUCLEOTIDE SEQUENCE [LARGE SCALE GENOMIC DNA]</scope>
</reference>
<keyword evidence="9" id="KW-0289">Folate biosynthesis</keyword>
<evidence type="ECO:0000256" key="9">
    <source>
        <dbReference type="ARBA" id="ARBA00022909"/>
    </source>
</evidence>
<dbReference type="PANTHER" id="PTHR43071">
    <property type="entry name" value="2-AMINO-4-HYDROXY-6-HYDROXYMETHYLDIHYDROPTERIDINE PYROPHOSPHOKINASE"/>
    <property type="match status" value="1"/>
</dbReference>